<dbReference type="GO" id="GO:0003735">
    <property type="term" value="F:structural constituent of ribosome"/>
    <property type="evidence" value="ECO:0007669"/>
    <property type="project" value="UniProtKB-UniRule"/>
</dbReference>
<keyword evidence="4 6" id="KW-0689">Ribosomal protein</keyword>
<proteinExistence type="inferred from homology"/>
<evidence type="ECO:0000256" key="4">
    <source>
        <dbReference type="ARBA" id="ARBA00022980"/>
    </source>
</evidence>
<keyword evidence="5 6" id="KW-0687">Ribonucleoprotein</keyword>
<comment type="function">
    <text evidence="6">One of the primary rRNA binding proteins, it binds specifically to the 5'-end of 16S ribosomal RNA.</text>
</comment>
<evidence type="ECO:0000256" key="3">
    <source>
        <dbReference type="ARBA" id="ARBA00022884"/>
    </source>
</evidence>
<comment type="subunit">
    <text evidence="6">Part of the 30S ribosomal subunit.</text>
</comment>
<evidence type="ECO:0000313" key="8">
    <source>
        <dbReference type="EMBL" id="OGD40199.1"/>
    </source>
</evidence>
<dbReference type="NCBIfam" id="NF004123">
    <property type="entry name" value="PRK05610.1"/>
    <property type="match status" value="1"/>
</dbReference>
<dbReference type="InterPro" id="IPR000266">
    <property type="entry name" value="Ribosomal_uS17"/>
</dbReference>
<dbReference type="PANTHER" id="PTHR10744">
    <property type="entry name" value="40S RIBOSOMAL PROTEIN S11 FAMILY MEMBER"/>
    <property type="match status" value="1"/>
</dbReference>
<dbReference type="SUPFAM" id="SSF50249">
    <property type="entry name" value="Nucleic acid-binding proteins"/>
    <property type="match status" value="1"/>
</dbReference>
<dbReference type="GO" id="GO:0019843">
    <property type="term" value="F:rRNA binding"/>
    <property type="evidence" value="ECO:0007669"/>
    <property type="project" value="UniProtKB-UniRule"/>
</dbReference>
<comment type="similarity">
    <text evidence="1 6 7">Belongs to the universal ribosomal protein uS17 family.</text>
</comment>
<sequence>MENKSINRKTLKGIVVSDKMQKTVVVSVLTLKKHPRYHKFFKSSKHYKAHDENREYHVGDEVIIEETRPISKDKSWTVIKKL</sequence>
<evidence type="ECO:0000256" key="7">
    <source>
        <dbReference type="RuleBase" id="RU003872"/>
    </source>
</evidence>
<dbReference type="CDD" id="cd00364">
    <property type="entry name" value="Ribosomal_uS17"/>
    <property type="match status" value="1"/>
</dbReference>
<gene>
    <name evidence="6" type="primary">rpsQ</name>
    <name evidence="8" type="ORF">A3I30_02945</name>
</gene>
<evidence type="ECO:0000256" key="1">
    <source>
        <dbReference type="ARBA" id="ARBA00010254"/>
    </source>
</evidence>
<dbReference type="GO" id="GO:0006412">
    <property type="term" value="P:translation"/>
    <property type="evidence" value="ECO:0007669"/>
    <property type="project" value="UniProtKB-UniRule"/>
</dbReference>
<dbReference type="Pfam" id="PF00366">
    <property type="entry name" value="Ribosomal_S17"/>
    <property type="match status" value="1"/>
</dbReference>
<evidence type="ECO:0000313" key="9">
    <source>
        <dbReference type="Proteomes" id="UP000177197"/>
    </source>
</evidence>
<dbReference type="PANTHER" id="PTHR10744:SF1">
    <property type="entry name" value="SMALL RIBOSOMAL SUBUNIT PROTEIN US17M"/>
    <property type="match status" value="1"/>
</dbReference>
<evidence type="ECO:0000256" key="6">
    <source>
        <dbReference type="HAMAP-Rule" id="MF_01345"/>
    </source>
</evidence>
<dbReference type="HAMAP" id="MF_01345_B">
    <property type="entry name" value="Ribosomal_uS17_B"/>
    <property type="match status" value="1"/>
</dbReference>
<dbReference type="EMBL" id="MEYV01000011">
    <property type="protein sequence ID" value="OGD40199.1"/>
    <property type="molecule type" value="Genomic_DNA"/>
</dbReference>
<name>A0A1F5CBG7_9BACT</name>
<dbReference type="Proteomes" id="UP000177197">
    <property type="component" value="Unassembled WGS sequence"/>
</dbReference>
<accession>A0A1F5CBG7</accession>
<dbReference type="InterPro" id="IPR019979">
    <property type="entry name" value="Ribosomal_uS17_CS"/>
</dbReference>
<dbReference type="PROSITE" id="PS00056">
    <property type="entry name" value="RIBOSOMAL_S17"/>
    <property type="match status" value="1"/>
</dbReference>
<evidence type="ECO:0000256" key="5">
    <source>
        <dbReference type="ARBA" id="ARBA00023274"/>
    </source>
</evidence>
<dbReference type="InterPro" id="IPR019984">
    <property type="entry name" value="Ribosomal_uS17_bact/chlr"/>
</dbReference>
<dbReference type="NCBIfam" id="TIGR03635">
    <property type="entry name" value="uS17_bact"/>
    <property type="match status" value="1"/>
</dbReference>
<organism evidence="8 9">
    <name type="scientific">Candidatus Azambacteria bacterium RIFCSPLOWO2_02_FULL_44_14</name>
    <dbReference type="NCBI Taxonomy" id="1797306"/>
    <lineage>
        <taxon>Bacteria</taxon>
        <taxon>Candidatus Azamiibacteriota</taxon>
    </lineage>
</organism>
<dbReference type="Gene3D" id="2.40.50.140">
    <property type="entry name" value="Nucleic acid-binding proteins"/>
    <property type="match status" value="1"/>
</dbReference>
<reference evidence="8 9" key="1">
    <citation type="journal article" date="2016" name="Nat. Commun.">
        <title>Thousands of microbial genomes shed light on interconnected biogeochemical processes in an aquifer system.</title>
        <authorList>
            <person name="Anantharaman K."/>
            <person name="Brown C.T."/>
            <person name="Hug L.A."/>
            <person name="Sharon I."/>
            <person name="Castelle C.J."/>
            <person name="Probst A.J."/>
            <person name="Thomas B.C."/>
            <person name="Singh A."/>
            <person name="Wilkins M.J."/>
            <person name="Karaoz U."/>
            <person name="Brodie E.L."/>
            <person name="Williams K.H."/>
            <person name="Hubbard S.S."/>
            <person name="Banfield J.F."/>
        </authorList>
    </citation>
    <scope>NUCLEOTIDE SEQUENCE [LARGE SCALE GENOMIC DNA]</scope>
</reference>
<dbReference type="InterPro" id="IPR012340">
    <property type="entry name" value="NA-bd_OB-fold"/>
</dbReference>
<keyword evidence="3 6" id="KW-0694">RNA-binding</keyword>
<dbReference type="GO" id="GO:0022627">
    <property type="term" value="C:cytosolic small ribosomal subunit"/>
    <property type="evidence" value="ECO:0007669"/>
    <property type="project" value="UniProtKB-UniRule"/>
</dbReference>
<dbReference type="PRINTS" id="PR00973">
    <property type="entry name" value="RIBOSOMALS17"/>
</dbReference>
<evidence type="ECO:0000256" key="2">
    <source>
        <dbReference type="ARBA" id="ARBA00022730"/>
    </source>
</evidence>
<comment type="caution">
    <text evidence="8">The sequence shown here is derived from an EMBL/GenBank/DDBJ whole genome shotgun (WGS) entry which is preliminary data.</text>
</comment>
<protein>
    <recommendedName>
        <fullName evidence="6">Small ribosomal subunit protein uS17</fullName>
    </recommendedName>
</protein>
<dbReference type="AlphaFoldDB" id="A0A1F5CBG7"/>
<keyword evidence="2 6" id="KW-0699">rRNA-binding</keyword>